<dbReference type="RefSeq" id="WP_137328460.1">
    <property type="nucleotide sequence ID" value="NZ_CP040058.1"/>
</dbReference>
<dbReference type="PIRSF" id="PIRSF021435">
    <property type="entry name" value="SpoIIIAB"/>
    <property type="match status" value="1"/>
</dbReference>
<dbReference type="Pfam" id="PF09548">
    <property type="entry name" value="Spore_III_AB"/>
    <property type="match status" value="1"/>
</dbReference>
<dbReference type="OrthoDB" id="1779801at2"/>
<accession>A0A4P8IIN4</accession>
<dbReference type="EMBL" id="CP040058">
    <property type="protein sequence ID" value="QCP35029.1"/>
    <property type="molecule type" value="Genomic_DNA"/>
</dbReference>
<dbReference type="Proteomes" id="UP000298653">
    <property type="component" value="Chromosome"/>
</dbReference>
<keyword evidence="1" id="KW-0812">Transmembrane</keyword>
<organism evidence="2 3">
    <name type="scientific">Anaerostipes rhamnosivorans</name>
    <dbReference type="NCBI Taxonomy" id="1229621"/>
    <lineage>
        <taxon>Bacteria</taxon>
        <taxon>Bacillati</taxon>
        <taxon>Bacillota</taxon>
        <taxon>Clostridia</taxon>
        <taxon>Lachnospirales</taxon>
        <taxon>Lachnospiraceae</taxon>
        <taxon>Anaerostipes</taxon>
    </lineage>
</organism>
<sequence>MVKLFGAAIVIISGGILGFYRASRERKRLEQGIELKRLLYLLQGEIRYGLTPLPDAIGTIAGKMNSEFSVFLTDVSKKLSSYQEETFSQVWKSSVEQDLVPYVQEKKMLEPFSAMGDTIGYLDKDMQVKTIDFTIEQIEERMYQIKDQVIKNCKLYQSLGLSFGLLVVIILL</sequence>
<evidence type="ECO:0000256" key="1">
    <source>
        <dbReference type="SAM" id="Phobius"/>
    </source>
</evidence>
<keyword evidence="1" id="KW-1133">Transmembrane helix</keyword>
<evidence type="ECO:0000313" key="3">
    <source>
        <dbReference type="Proteomes" id="UP000298653"/>
    </source>
</evidence>
<reference evidence="2 3" key="1">
    <citation type="submission" date="2019-05" db="EMBL/GenBank/DDBJ databases">
        <title>Complete genome sequencing of Anaerostipes rhamnosivorans.</title>
        <authorList>
            <person name="Bui T.P.N."/>
            <person name="de Vos W.M."/>
        </authorList>
    </citation>
    <scope>NUCLEOTIDE SEQUENCE [LARGE SCALE GENOMIC DNA]</scope>
    <source>
        <strain evidence="2 3">1y2</strain>
    </source>
</reference>
<proteinExistence type="predicted"/>
<feature type="transmembrane region" description="Helical" evidence="1">
    <location>
        <begin position="6"/>
        <end position="23"/>
    </location>
</feature>
<dbReference type="InterPro" id="IPR014198">
    <property type="entry name" value="Spore_III_AB"/>
</dbReference>
<name>A0A4P8IIN4_9FIRM</name>
<dbReference type="AlphaFoldDB" id="A0A4P8IIN4"/>
<feature type="transmembrane region" description="Helical" evidence="1">
    <location>
        <begin position="155"/>
        <end position="171"/>
    </location>
</feature>
<keyword evidence="3" id="KW-1185">Reference proteome</keyword>
<keyword evidence="1" id="KW-0472">Membrane</keyword>
<protein>
    <submittedName>
        <fullName evidence="2">Stage III sporulation protein AB</fullName>
    </submittedName>
</protein>
<dbReference type="KEGG" id="arf:AR1Y2_1575"/>
<evidence type="ECO:0000313" key="2">
    <source>
        <dbReference type="EMBL" id="QCP35029.1"/>
    </source>
</evidence>
<gene>
    <name evidence="2" type="ORF">AR1Y2_1575</name>
</gene>